<protein>
    <submittedName>
        <fullName evidence="2">Uncharacterized protein</fullName>
    </submittedName>
</protein>
<dbReference type="EMBL" id="CAUYUJ010019948">
    <property type="protein sequence ID" value="CAK0894787.1"/>
    <property type="molecule type" value="Genomic_DNA"/>
</dbReference>
<feature type="compositionally biased region" description="Polar residues" evidence="1">
    <location>
        <begin position="73"/>
        <end position="86"/>
    </location>
</feature>
<dbReference type="Proteomes" id="UP001189429">
    <property type="component" value="Unassembled WGS sequence"/>
</dbReference>
<evidence type="ECO:0000313" key="3">
    <source>
        <dbReference type="Proteomes" id="UP001189429"/>
    </source>
</evidence>
<evidence type="ECO:0000256" key="1">
    <source>
        <dbReference type="SAM" id="MobiDB-lite"/>
    </source>
</evidence>
<sequence length="231" mass="23083">MAAAGCGDGLADVAKADAAPEGAAAAALAGVPTPARSLPPAERGRPGASAARGGLWRIYSATVLPQGGAPQDGGTSPRQSRRWQTSAECSARRAADAAVPTARPAPPRAPLPRWAHPSRRGPAAWPGPTTGDATPQSAASIAPFAVARASTEAPEVTRARQRAARAKENAAKAAAQRNAAAAAGGAAATGATPVGEIETKQAAARGQRPTARRPRAPGAGSRARLRQDSSR</sequence>
<name>A0ABN9X5W9_9DINO</name>
<gene>
    <name evidence="2" type="ORF">PCOR1329_LOCUS73733</name>
</gene>
<proteinExistence type="predicted"/>
<keyword evidence="3" id="KW-1185">Reference proteome</keyword>
<reference evidence="2" key="1">
    <citation type="submission" date="2023-10" db="EMBL/GenBank/DDBJ databases">
        <authorList>
            <person name="Chen Y."/>
            <person name="Shah S."/>
            <person name="Dougan E. K."/>
            <person name="Thang M."/>
            <person name="Chan C."/>
        </authorList>
    </citation>
    <scope>NUCLEOTIDE SEQUENCE [LARGE SCALE GENOMIC DNA]</scope>
</reference>
<feature type="region of interest" description="Disordered" evidence="1">
    <location>
        <begin position="62"/>
        <end position="231"/>
    </location>
</feature>
<organism evidence="2 3">
    <name type="scientific">Prorocentrum cordatum</name>
    <dbReference type="NCBI Taxonomy" id="2364126"/>
    <lineage>
        <taxon>Eukaryota</taxon>
        <taxon>Sar</taxon>
        <taxon>Alveolata</taxon>
        <taxon>Dinophyceae</taxon>
        <taxon>Prorocentrales</taxon>
        <taxon>Prorocentraceae</taxon>
        <taxon>Prorocentrum</taxon>
    </lineage>
</organism>
<feature type="region of interest" description="Disordered" evidence="1">
    <location>
        <begin position="19"/>
        <end position="50"/>
    </location>
</feature>
<accession>A0ABN9X5W9</accession>
<evidence type="ECO:0000313" key="2">
    <source>
        <dbReference type="EMBL" id="CAK0894787.1"/>
    </source>
</evidence>
<comment type="caution">
    <text evidence="2">The sequence shown here is derived from an EMBL/GenBank/DDBJ whole genome shotgun (WGS) entry which is preliminary data.</text>
</comment>
<feature type="compositionally biased region" description="Low complexity" evidence="1">
    <location>
        <begin position="171"/>
        <end position="191"/>
    </location>
</feature>